<gene>
    <name evidence="2" type="ORF">BJ875DRAFT_491877</name>
</gene>
<reference evidence="2" key="1">
    <citation type="journal article" date="2021" name="IMA Fungus">
        <title>Genomic characterization of three marine fungi, including Emericellopsis atlantica sp. nov. with signatures of a generalist lifestyle and marine biomass degradation.</title>
        <authorList>
            <person name="Hagestad O.C."/>
            <person name="Hou L."/>
            <person name="Andersen J.H."/>
            <person name="Hansen E.H."/>
            <person name="Altermark B."/>
            <person name="Li C."/>
            <person name="Kuhnert E."/>
            <person name="Cox R.J."/>
            <person name="Crous P.W."/>
            <person name="Spatafora J.W."/>
            <person name="Lail K."/>
            <person name="Amirebrahimi M."/>
            <person name="Lipzen A."/>
            <person name="Pangilinan J."/>
            <person name="Andreopoulos W."/>
            <person name="Hayes R.D."/>
            <person name="Ng V."/>
            <person name="Grigoriev I.V."/>
            <person name="Jackson S.A."/>
            <person name="Sutton T.D.S."/>
            <person name="Dobson A.D.W."/>
            <person name="Rama T."/>
        </authorList>
    </citation>
    <scope>NUCLEOTIDE SEQUENCE</scope>
    <source>
        <strain evidence="2">TRa018bII</strain>
    </source>
</reference>
<proteinExistence type="predicted"/>
<feature type="region of interest" description="Disordered" evidence="1">
    <location>
        <begin position="1"/>
        <end position="25"/>
    </location>
</feature>
<accession>A0A9P7YSP6</accession>
<comment type="caution">
    <text evidence="2">The sequence shown here is derived from an EMBL/GenBank/DDBJ whole genome shotgun (WGS) entry which is preliminary data.</text>
</comment>
<organism evidence="2 3">
    <name type="scientific">Amylocarpus encephaloides</name>
    <dbReference type="NCBI Taxonomy" id="45428"/>
    <lineage>
        <taxon>Eukaryota</taxon>
        <taxon>Fungi</taxon>
        <taxon>Dikarya</taxon>
        <taxon>Ascomycota</taxon>
        <taxon>Pezizomycotina</taxon>
        <taxon>Leotiomycetes</taxon>
        <taxon>Helotiales</taxon>
        <taxon>Helotiales incertae sedis</taxon>
        <taxon>Amylocarpus</taxon>
    </lineage>
</organism>
<evidence type="ECO:0000313" key="2">
    <source>
        <dbReference type="EMBL" id="KAG9239032.1"/>
    </source>
</evidence>
<dbReference type="EMBL" id="MU251362">
    <property type="protein sequence ID" value="KAG9239032.1"/>
    <property type="molecule type" value="Genomic_DNA"/>
</dbReference>
<dbReference type="OrthoDB" id="5355007at2759"/>
<name>A0A9P7YSP6_9HELO</name>
<feature type="compositionally biased region" description="Polar residues" evidence="1">
    <location>
        <begin position="15"/>
        <end position="25"/>
    </location>
</feature>
<dbReference type="AlphaFoldDB" id="A0A9P7YSP6"/>
<protein>
    <submittedName>
        <fullName evidence="2">Uncharacterized protein</fullName>
    </submittedName>
</protein>
<feature type="compositionally biased region" description="Basic and acidic residues" evidence="1">
    <location>
        <begin position="99"/>
        <end position="122"/>
    </location>
</feature>
<keyword evidence="3" id="KW-1185">Reference proteome</keyword>
<sequence length="156" mass="16909">MPPSEPTTPVRVPKSITTYTPTTQDPDLRSSINMVLLREGHVPKISETLLHALNTSSTNWPTLIQNHALTLLRSGDVHTFPELMTRVLDDIRADSIVARKAEEKGASTNGEKKDGGTKEKGRGGNGESLALPKGVVDEGVRITRECLELVCEVDGV</sequence>
<evidence type="ECO:0000256" key="1">
    <source>
        <dbReference type="SAM" id="MobiDB-lite"/>
    </source>
</evidence>
<feature type="region of interest" description="Disordered" evidence="1">
    <location>
        <begin position="99"/>
        <end position="131"/>
    </location>
</feature>
<evidence type="ECO:0000313" key="3">
    <source>
        <dbReference type="Proteomes" id="UP000824998"/>
    </source>
</evidence>
<dbReference type="Proteomes" id="UP000824998">
    <property type="component" value="Unassembled WGS sequence"/>
</dbReference>